<organism evidence="2 3">
    <name type="scientific">Caenorhabditis japonica</name>
    <dbReference type="NCBI Taxonomy" id="281687"/>
    <lineage>
        <taxon>Eukaryota</taxon>
        <taxon>Metazoa</taxon>
        <taxon>Ecdysozoa</taxon>
        <taxon>Nematoda</taxon>
        <taxon>Chromadorea</taxon>
        <taxon>Rhabditida</taxon>
        <taxon>Rhabditina</taxon>
        <taxon>Rhabditomorpha</taxon>
        <taxon>Rhabditoidea</taxon>
        <taxon>Rhabditidae</taxon>
        <taxon>Peloderinae</taxon>
        <taxon>Caenorhabditis</taxon>
    </lineage>
</organism>
<sequence>MNSTAHASDTPKIDEKPSEQDVEKEVKEGKVEKRKNCQKTENSEFSTVKRKKYEDPNRKVDPLDELPMKVPFRIVDGIRHLSPYWACYRTRTKGRWIDRKMVDVFAGEFLSTNRNYAKNLENEAFLD</sequence>
<proteinExistence type="predicted"/>
<protein>
    <submittedName>
        <fullName evidence="2">Uncharacterized protein</fullName>
    </submittedName>
</protein>
<reference evidence="2" key="2">
    <citation type="submission" date="2022-06" db="UniProtKB">
        <authorList>
            <consortium name="EnsemblMetazoa"/>
        </authorList>
    </citation>
    <scope>IDENTIFICATION</scope>
    <source>
        <strain evidence="2">DF5081</strain>
    </source>
</reference>
<dbReference type="EnsemblMetazoa" id="CJA19842.1">
    <property type="protein sequence ID" value="CJA19842.1"/>
    <property type="gene ID" value="WBGene00175413"/>
</dbReference>
<accession>A0A8R1E2A0</accession>
<name>A0A8R1E2A0_CAEJA</name>
<feature type="compositionally biased region" description="Basic and acidic residues" evidence="1">
    <location>
        <begin position="52"/>
        <end position="62"/>
    </location>
</feature>
<feature type="region of interest" description="Disordered" evidence="1">
    <location>
        <begin position="1"/>
        <end position="62"/>
    </location>
</feature>
<dbReference type="AlphaFoldDB" id="A0A8R1E2A0"/>
<evidence type="ECO:0000313" key="3">
    <source>
        <dbReference type="Proteomes" id="UP000005237"/>
    </source>
</evidence>
<dbReference type="Proteomes" id="UP000005237">
    <property type="component" value="Unassembled WGS sequence"/>
</dbReference>
<feature type="compositionally biased region" description="Basic and acidic residues" evidence="1">
    <location>
        <begin position="9"/>
        <end position="35"/>
    </location>
</feature>
<evidence type="ECO:0000313" key="2">
    <source>
        <dbReference type="EnsemblMetazoa" id="CJA19842.1"/>
    </source>
</evidence>
<keyword evidence="3" id="KW-1185">Reference proteome</keyword>
<evidence type="ECO:0000256" key="1">
    <source>
        <dbReference type="SAM" id="MobiDB-lite"/>
    </source>
</evidence>
<reference evidence="3" key="1">
    <citation type="submission" date="2010-08" db="EMBL/GenBank/DDBJ databases">
        <authorList>
            <consortium name="Caenorhabditis japonica Sequencing Consortium"/>
            <person name="Wilson R.K."/>
        </authorList>
    </citation>
    <scope>NUCLEOTIDE SEQUENCE [LARGE SCALE GENOMIC DNA]</scope>
    <source>
        <strain evidence="3">DF5081</strain>
    </source>
</reference>